<keyword evidence="2" id="KW-0268">Exocytosis</keyword>
<dbReference type="InParanoid" id="B7PFN6"/>
<dbReference type="InterPro" id="IPR002110">
    <property type="entry name" value="Ankyrin_rpt"/>
</dbReference>
<dbReference type="GO" id="GO:0035556">
    <property type="term" value="P:intracellular signal transduction"/>
    <property type="evidence" value="ECO:0000318"/>
    <property type="project" value="GO_Central"/>
</dbReference>
<evidence type="ECO:0000256" key="11">
    <source>
        <dbReference type="PROSITE-ProRule" id="PRU00023"/>
    </source>
</evidence>
<feature type="repeat" description="ANK" evidence="11">
    <location>
        <begin position="109"/>
        <end position="141"/>
    </location>
</feature>
<dbReference type="OrthoDB" id="6414023at2759"/>
<dbReference type="EnsemblMetazoa" id="ISCW005225-RA">
    <property type="protein sequence ID" value="ISCW005225-PA"/>
    <property type="gene ID" value="ISCW005225"/>
</dbReference>
<dbReference type="EMBL" id="ABJB010904002">
    <property type="status" value="NOT_ANNOTATED_CDS"/>
    <property type="molecule type" value="Genomic_DNA"/>
</dbReference>
<keyword evidence="15" id="KW-1185">Reference proteome</keyword>
<dbReference type="EMBL" id="ABJB010607266">
    <property type="status" value="NOT_ANNOTATED_CDS"/>
    <property type="molecule type" value="Genomic_DNA"/>
</dbReference>
<dbReference type="GO" id="GO:0044231">
    <property type="term" value="C:host cell presynaptic membrane"/>
    <property type="evidence" value="ECO:0007669"/>
    <property type="project" value="UniProtKB-KW"/>
</dbReference>
<evidence type="ECO:0000256" key="1">
    <source>
        <dbReference type="ARBA" id="ARBA00004175"/>
    </source>
</evidence>
<keyword evidence="10" id="KW-0472">Membrane</keyword>
<feature type="repeat" description="ANK" evidence="11">
    <location>
        <begin position="43"/>
        <end position="75"/>
    </location>
</feature>
<keyword evidence="6" id="KW-0547">Nucleotide-binding</keyword>
<dbReference type="STRING" id="6945.B7PFN6"/>
<dbReference type="Gene3D" id="1.25.40.20">
    <property type="entry name" value="Ankyrin repeat-containing domain"/>
    <property type="match status" value="2"/>
</dbReference>
<evidence type="ECO:0000256" key="9">
    <source>
        <dbReference type="ARBA" id="ARBA00023028"/>
    </source>
</evidence>
<evidence type="ECO:0000256" key="6">
    <source>
        <dbReference type="ARBA" id="ARBA00022741"/>
    </source>
</evidence>
<reference evidence="13 15" key="1">
    <citation type="submission" date="2008-03" db="EMBL/GenBank/DDBJ databases">
        <title>Annotation of Ixodes scapularis.</title>
        <authorList>
            <consortium name="Ixodes scapularis Genome Project Consortium"/>
            <person name="Caler E."/>
            <person name="Hannick L.I."/>
            <person name="Bidwell S."/>
            <person name="Joardar V."/>
            <person name="Thiagarajan M."/>
            <person name="Amedeo P."/>
            <person name="Galinsky K.J."/>
            <person name="Schobel S."/>
            <person name="Inman J."/>
            <person name="Hostetler J."/>
            <person name="Miller J."/>
            <person name="Hammond M."/>
            <person name="Megy K."/>
            <person name="Lawson D."/>
            <person name="Kodira C."/>
            <person name="Sutton G."/>
            <person name="Meyer J."/>
            <person name="Hill C.A."/>
            <person name="Birren B."/>
            <person name="Nene V."/>
            <person name="Collins F."/>
            <person name="Alarcon-Chaidez F."/>
            <person name="Wikel S."/>
            <person name="Strausberg R."/>
        </authorList>
    </citation>
    <scope>NUCLEOTIDE SEQUENCE [LARGE SCALE GENOMIC DNA]</scope>
    <source>
        <strain evidence="15">Wikel</strain>
        <strain evidence="13">Wikel colony</strain>
    </source>
</reference>
<dbReference type="InterPro" id="IPR011029">
    <property type="entry name" value="DEATH-like_dom_sf"/>
</dbReference>
<dbReference type="EMBL" id="ABJB011132941">
    <property type="status" value="NOT_ANNOTATED_CDS"/>
    <property type="molecule type" value="Genomic_DNA"/>
</dbReference>
<dbReference type="Pfam" id="PF00531">
    <property type="entry name" value="Death"/>
    <property type="match status" value="1"/>
</dbReference>
<feature type="repeat" description="ANK" evidence="11">
    <location>
        <begin position="142"/>
        <end position="174"/>
    </location>
</feature>
<dbReference type="VEuPathDB" id="VectorBase:ISCW005225"/>
<dbReference type="GO" id="GO:0005634">
    <property type="term" value="C:nucleus"/>
    <property type="evidence" value="ECO:0000318"/>
    <property type="project" value="GO_Central"/>
</dbReference>
<dbReference type="Pfam" id="PF00023">
    <property type="entry name" value="Ank"/>
    <property type="match status" value="2"/>
</dbReference>
<dbReference type="EMBL" id="ABJB010080352">
    <property type="status" value="NOT_ANNOTATED_CDS"/>
    <property type="molecule type" value="Genomic_DNA"/>
</dbReference>
<dbReference type="EMBL" id="ABJB010020701">
    <property type="status" value="NOT_ANNOTATED_CDS"/>
    <property type="molecule type" value="Genomic_DNA"/>
</dbReference>
<sequence>MYERQDENFVVAALFCAIEEGNLTGLEELFSMSSINPNQSNKHGDSAMYWAARQGHTDVIQYLWEHGVSVDCQNRIGETALHVAARYGHRPAVKLLCSFGANINVADEHGDTALHIAAWHGFPTIMHVLCEAGAHTHLRNKEGETPIHTASARGHLESVRCLLEAGADPDLLDKNLPKGTGFLDSMVGHLPNWRKSSPSFPVLSWRQFMDMVHIQVNPLAGEEHMKELIHQLQLMGEEQLKDEYIAQMIPGTQPLSRIKLKVFGHSASGAHSSRSSTPGMDEFTIDTDSENNIRTADLNDSSDMNELKKATTPPATVLISKCLSNGDSLPLLFETVNANYTRGIDVQQVTISGVGDLSIWEFSGHEPYLMLYDHFVGNAHCLHLVVFSLTDPLDVQIRQVCFWLAYLQARAPPVEPLGKLIIFWRLCNMPVCMCFNKLMRRHRMGGKSSSPLRVALVATHADANGGNKNQNADAQQLQNNAEAEAKLVLTAARSRFEHVFELHDSVFVMDAHVVGSQSMKFLKQYLSNHRAKIVQRGPVVPLWCVTNRSIQVGKVNVSCKRRASVQESEGHKRGNGASLVLYTKSESEDMVVLNPKWLCNSVIGELLSQEQLERSRVTGCYTVEDFHFYFLEDLLMVVDDVLGEICPGTQFERHLLSAVDLQHHAPRPARYPARLVMRAMLTDGGGLAAKVPHPQTGLLESVCDLLCCRDLVAGCASLVCGPDTHASQLSLLTRQRLGAALDPPEKLGRDWCLLAVQLGMTDRLPELDPDSKESGGLLGGKSPIARVLGEWTLVMDSTIGHLARALDELGRGDAADIVLGTSPLVKVAVAPASAPGKHDDAGISSAAANAAAVSAASSSNIS</sequence>
<dbReference type="GO" id="GO:0032440">
    <property type="term" value="F:2-alkenal reductase [NAD(P)H] activity"/>
    <property type="evidence" value="ECO:0007669"/>
    <property type="project" value="UniProtKB-EC"/>
</dbReference>
<keyword evidence="10" id="KW-1053">Target membrane</keyword>
<evidence type="ECO:0000313" key="15">
    <source>
        <dbReference type="Proteomes" id="UP000001555"/>
    </source>
</evidence>
<dbReference type="EMBL" id="ABJB010586692">
    <property type="status" value="NOT_ANNOTATED_CDS"/>
    <property type="molecule type" value="Genomic_DNA"/>
</dbReference>
<evidence type="ECO:0000256" key="5">
    <source>
        <dbReference type="ARBA" id="ARBA00022679"/>
    </source>
</evidence>
<dbReference type="SUPFAM" id="SSF48403">
    <property type="entry name" value="Ankyrin repeat"/>
    <property type="match status" value="1"/>
</dbReference>
<evidence type="ECO:0000256" key="3">
    <source>
        <dbReference type="ARBA" id="ARBA00022527"/>
    </source>
</evidence>
<dbReference type="SMART" id="SM00005">
    <property type="entry name" value="DEATH"/>
    <property type="match status" value="1"/>
</dbReference>
<reference evidence="14" key="2">
    <citation type="submission" date="2020-05" db="UniProtKB">
        <authorList>
            <consortium name="EnsemblMetazoa"/>
        </authorList>
    </citation>
    <scope>IDENTIFICATION</scope>
    <source>
        <strain evidence="14">wikel</strain>
    </source>
</reference>
<keyword evidence="11" id="KW-0040">ANK repeat</keyword>
<dbReference type="Proteomes" id="UP000001555">
    <property type="component" value="Unassembled WGS sequence"/>
</dbReference>
<feature type="repeat" description="ANK" evidence="11">
    <location>
        <begin position="76"/>
        <end position="108"/>
    </location>
</feature>
<proteinExistence type="predicted"/>
<dbReference type="Pfam" id="PF12796">
    <property type="entry name" value="Ank_2"/>
    <property type="match status" value="1"/>
</dbReference>
<dbReference type="EMBL" id="DS703434">
    <property type="protein sequence ID" value="EEC05408.1"/>
    <property type="molecule type" value="Genomic_DNA"/>
</dbReference>
<evidence type="ECO:0000256" key="4">
    <source>
        <dbReference type="ARBA" id="ARBA00022537"/>
    </source>
</evidence>
<evidence type="ECO:0000313" key="14">
    <source>
        <dbReference type="EnsemblMetazoa" id="ISCW005225-PA"/>
    </source>
</evidence>
<dbReference type="Gene3D" id="3.40.50.300">
    <property type="entry name" value="P-loop containing nucleotide triphosphate hydrolases"/>
    <property type="match status" value="1"/>
</dbReference>
<feature type="domain" description="Death" evidence="12">
    <location>
        <begin position="747"/>
        <end position="822"/>
    </location>
</feature>
<dbReference type="PROSITE" id="PS50088">
    <property type="entry name" value="ANK_REPEAT"/>
    <property type="match status" value="4"/>
</dbReference>
<keyword evidence="4" id="KW-1052">Target cell membrane</keyword>
<keyword evidence="13" id="KW-0560">Oxidoreductase</keyword>
<dbReference type="PANTHER" id="PTHR24342:SF14">
    <property type="entry name" value="DEATH-ASSOCIATED PROTEIN KINASE DAPK-1"/>
    <property type="match status" value="1"/>
</dbReference>
<dbReference type="PANTHER" id="PTHR24342">
    <property type="entry name" value="SERINE/THREONINE-PROTEIN KINASE 17"/>
    <property type="match status" value="1"/>
</dbReference>
<keyword evidence="9" id="KW-0528">Neurotoxin</keyword>
<evidence type="ECO:0000256" key="2">
    <source>
        <dbReference type="ARBA" id="ARBA00022483"/>
    </source>
</evidence>
<dbReference type="EC" id="1.3.1.74" evidence="13"/>
<dbReference type="AlphaFoldDB" id="B7PFN6"/>
<dbReference type="PROSITE" id="PS50017">
    <property type="entry name" value="DEATH_DOMAIN"/>
    <property type="match status" value="1"/>
</dbReference>
<evidence type="ECO:0000256" key="8">
    <source>
        <dbReference type="ARBA" id="ARBA00022840"/>
    </source>
</evidence>
<dbReference type="InterPro" id="IPR027417">
    <property type="entry name" value="P-loop_NTPase"/>
</dbReference>
<name>B7PFN6_IXOSC</name>
<dbReference type="InterPro" id="IPR036770">
    <property type="entry name" value="Ankyrin_rpt-contain_sf"/>
</dbReference>
<protein>
    <submittedName>
        <fullName evidence="13">Death-associated protein kinase, putative</fullName>
        <ecNumber evidence="13">1.3.1.74</ecNumber>
    </submittedName>
</protein>
<keyword evidence="3" id="KW-0723">Serine/threonine-protein kinase</keyword>
<comment type="subcellular location">
    <subcellularLocation>
        <location evidence="1">Target cell membrane</location>
    </subcellularLocation>
</comment>
<keyword evidence="9" id="KW-0638">Presynaptic neurotoxin</keyword>
<keyword evidence="7 13" id="KW-0418">Kinase</keyword>
<evidence type="ECO:0000313" key="13">
    <source>
        <dbReference type="EMBL" id="EEC05408.1"/>
    </source>
</evidence>
<dbReference type="SMART" id="SM00248">
    <property type="entry name" value="ANK"/>
    <property type="match status" value="5"/>
</dbReference>
<dbReference type="VEuPathDB" id="VectorBase:ISCP_004125"/>
<gene>
    <name evidence="13" type="ORF">IscW_ISCW005225</name>
</gene>
<dbReference type="GO" id="GO:0005524">
    <property type="term" value="F:ATP binding"/>
    <property type="evidence" value="ECO:0007669"/>
    <property type="project" value="UniProtKB-KW"/>
</dbReference>
<dbReference type="SUPFAM" id="SSF47986">
    <property type="entry name" value="DEATH domain"/>
    <property type="match status" value="1"/>
</dbReference>
<keyword evidence="8" id="KW-0067">ATP-binding</keyword>
<accession>B7PFN6</accession>
<keyword evidence="5" id="KW-0808">Transferase</keyword>
<dbReference type="PaxDb" id="6945-B7PFN6"/>
<dbReference type="InterPro" id="IPR000488">
    <property type="entry name" value="Death_dom"/>
</dbReference>
<dbReference type="EMBL" id="ABJB010389782">
    <property type="status" value="NOT_ANNOTATED_CDS"/>
    <property type="molecule type" value="Genomic_DNA"/>
</dbReference>
<dbReference type="EMBL" id="ABJB010942590">
    <property type="status" value="NOT_ANNOTATED_CDS"/>
    <property type="molecule type" value="Genomic_DNA"/>
</dbReference>
<dbReference type="GO" id="GO:0006887">
    <property type="term" value="P:exocytosis"/>
    <property type="evidence" value="ECO:0007669"/>
    <property type="project" value="UniProtKB-KW"/>
</dbReference>
<dbReference type="GO" id="GO:0043065">
    <property type="term" value="P:positive regulation of apoptotic process"/>
    <property type="evidence" value="ECO:0000318"/>
    <property type="project" value="GO_Central"/>
</dbReference>
<dbReference type="GO" id="GO:0004674">
    <property type="term" value="F:protein serine/threonine kinase activity"/>
    <property type="evidence" value="ECO:0000318"/>
    <property type="project" value="GO_Central"/>
</dbReference>
<dbReference type="EMBL" id="ABJB010983974">
    <property type="status" value="NOT_ANNOTATED_CDS"/>
    <property type="molecule type" value="Genomic_DNA"/>
</dbReference>
<dbReference type="EMBL" id="ABJB010205616">
    <property type="status" value="NOT_ANNOTATED_CDS"/>
    <property type="molecule type" value="Genomic_DNA"/>
</dbReference>
<evidence type="ECO:0000256" key="10">
    <source>
        <dbReference type="ARBA" id="ARBA00023298"/>
    </source>
</evidence>
<organism>
    <name type="scientific">Ixodes scapularis</name>
    <name type="common">Black-legged tick</name>
    <name type="synonym">Deer tick</name>
    <dbReference type="NCBI Taxonomy" id="6945"/>
    <lineage>
        <taxon>Eukaryota</taxon>
        <taxon>Metazoa</taxon>
        <taxon>Ecdysozoa</taxon>
        <taxon>Arthropoda</taxon>
        <taxon>Chelicerata</taxon>
        <taxon>Arachnida</taxon>
        <taxon>Acari</taxon>
        <taxon>Parasitiformes</taxon>
        <taxon>Ixodida</taxon>
        <taxon>Ixodoidea</taxon>
        <taxon>Ixodidae</taxon>
        <taxon>Ixodinae</taxon>
        <taxon>Ixodes</taxon>
    </lineage>
</organism>
<evidence type="ECO:0000259" key="12">
    <source>
        <dbReference type="PROSITE" id="PS50017"/>
    </source>
</evidence>
<keyword evidence="9" id="KW-0800">Toxin</keyword>
<dbReference type="GO" id="GO:0044218">
    <property type="term" value="C:other organism cell membrane"/>
    <property type="evidence" value="ECO:0007669"/>
    <property type="project" value="UniProtKB-KW"/>
</dbReference>
<dbReference type="CDD" id="cd08782">
    <property type="entry name" value="Death_DAPK1"/>
    <property type="match status" value="1"/>
</dbReference>
<dbReference type="Gene3D" id="1.10.533.10">
    <property type="entry name" value="Death Domain, Fas"/>
    <property type="match status" value="1"/>
</dbReference>
<dbReference type="VEuPathDB" id="VectorBase:ISCI005225"/>
<evidence type="ECO:0000256" key="7">
    <source>
        <dbReference type="ARBA" id="ARBA00022777"/>
    </source>
</evidence>
<dbReference type="PROSITE" id="PS50297">
    <property type="entry name" value="ANK_REP_REGION"/>
    <property type="match status" value="4"/>
</dbReference>
<feature type="non-terminal residue" evidence="13">
    <location>
        <position position="862"/>
    </location>
</feature>
<dbReference type="HOGENOM" id="CLU_002849_0_0_1"/>